<feature type="compositionally biased region" description="Basic and acidic residues" evidence="6">
    <location>
        <begin position="128"/>
        <end position="138"/>
    </location>
</feature>
<dbReference type="CDD" id="cd10017">
    <property type="entry name" value="B3_DNA"/>
    <property type="match status" value="2"/>
</dbReference>
<dbReference type="Pfam" id="PF02362">
    <property type="entry name" value="B3"/>
    <property type="match status" value="2"/>
</dbReference>
<dbReference type="SMART" id="SM01019">
    <property type="entry name" value="B3"/>
    <property type="match status" value="2"/>
</dbReference>
<keyword evidence="4" id="KW-0804">Transcription</keyword>
<protein>
    <recommendedName>
        <fullName evidence="7">TF-B3 domain-containing protein</fullName>
    </recommendedName>
</protein>
<dbReference type="AlphaFoldDB" id="J3LQV7"/>
<feature type="compositionally biased region" description="Basic and acidic residues" evidence="6">
    <location>
        <begin position="446"/>
        <end position="458"/>
    </location>
</feature>
<dbReference type="Gramene" id="OB03G34330.1">
    <property type="protein sequence ID" value="OB03G34330.1"/>
    <property type="gene ID" value="OB03G34330"/>
</dbReference>
<reference evidence="8" key="2">
    <citation type="submission" date="2013-04" db="UniProtKB">
        <authorList>
            <consortium name="EnsemblPlants"/>
        </authorList>
    </citation>
    <scope>IDENTIFICATION</scope>
</reference>
<organism evidence="8">
    <name type="scientific">Oryza brachyantha</name>
    <name type="common">malo sina</name>
    <dbReference type="NCBI Taxonomy" id="4533"/>
    <lineage>
        <taxon>Eukaryota</taxon>
        <taxon>Viridiplantae</taxon>
        <taxon>Streptophyta</taxon>
        <taxon>Embryophyta</taxon>
        <taxon>Tracheophyta</taxon>
        <taxon>Spermatophyta</taxon>
        <taxon>Magnoliopsida</taxon>
        <taxon>Liliopsida</taxon>
        <taxon>Poales</taxon>
        <taxon>Poaceae</taxon>
        <taxon>BOP clade</taxon>
        <taxon>Oryzoideae</taxon>
        <taxon>Oryzeae</taxon>
        <taxon>Oryzinae</taxon>
        <taxon>Oryza</taxon>
    </lineage>
</organism>
<dbReference type="HOGENOM" id="CLU_015069_8_2_1"/>
<dbReference type="EnsemblPlants" id="OB03G34330.1">
    <property type="protein sequence ID" value="OB03G34330.1"/>
    <property type="gene ID" value="OB03G34330"/>
</dbReference>
<evidence type="ECO:0000313" key="9">
    <source>
        <dbReference type="Proteomes" id="UP000006038"/>
    </source>
</evidence>
<feature type="region of interest" description="Disordered" evidence="6">
    <location>
        <begin position="446"/>
        <end position="466"/>
    </location>
</feature>
<dbReference type="PANTHER" id="PTHR31391:SF106">
    <property type="entry name" value="B3 DOMAIN-CONTAINING PROTEIN OS01G0723500"/>
    <property type="match status" value="1"/>
</dbReference>
<comment type="subcellular location">
    <subcellularLocation>
        <location evidence="1">Nucleus</location>
    </subcellularLocation>
</comment>
<dbReference type="GO" id="GO:0005634">
    <property type="term" value="C:nucleus"/>
    <property type="evidence" value="ECO:0007669"/>
    <property type="project" value="UniProtKB-SubCell"/>
</dbReference>
<evidence type="ECO:0000313" key="8">
    <source>
        <dbReference type="EnsemblPlants" id="OB03G34330.1"/>
    </source>
</evidence>
<evidence type="ECO:0000256" key="4">
    <source>
        <dbReference type="ARBA" id="ARBA00023163"/>
    </source>
</evidence>
<feature type="region of interest" description="Disordered" evidence="6">
    <location>
        <begin position="88"/>
        <end position="142"/>
    </location>
</feature>
<dbReference type="OMA" id="HESQTIT"/>
<evidence type="ECO:0000256" key="1">
    <source>
        <dbReference type="ARBA" id="ARBA00004123"/>
    </source>
</evidence>
<dbReference type="PANTHER" id="PTHR31391">
    <property type="entry name" value="B3 DOMAIN-CONTAINING PROTEIN OS11G0197600-RELATED"/>
    <property type="match status" value="1"/>
</dbReference>
<dbReference type="STRING" id="4533.J3LQV7"/>
<reference evidence="8" key="1">
    <citation type="journal article" date="2013" name="Nat. Commun.">
        <title>Whole-genome sequencing of Oryza brachyantha reveals mechanisms underlying Oryza genome evolution.</title>
        <authorList>
            <person name="Chen J."/>
            <person name="Huang Q."/>
            <person name="Gao D."/>
            <person name="Wang J."/>
            <person name="Lang Y."/>
            <person name="Liu T."/>
            <person name="Li B."/>
            <person name="Bai Z."/>
            <person name="Luis Goicoechea J."/>
            <person name="Liang C."/>
            <person name="Chen C."/>
            <person name="Zhang W."/>
            <person name="Sun S."/>
            <person name="Liao Y."/>
            <person name="Zhang X."/>
            <person name="Yang L."/>
            <person name="Song C."/>
            <person name="Wang M."/>
            <person name="Shi J."/>
            <person name="Liu G."/>
            <person name="Liu J."/>
            <person name="Zhou H."/>
            <person name="Zhou W."/>
            <person name="Yu Q."/>
            <person name="An N."/>
            <person name="Chen Y."/>
            <person name="Cai Q."/>
            <person name="Wang B."/>
            <person name="Liu B."/>
            <person name="Min J."/>
            <person name="Huang Y."/>
            <person name="Wu H."/>
            <person name="Li Z."/>
            <person name="Zhang Y."/>
            <person name="Yin Y."/>
            <person name="Song W."/>
            <person name="Jiang J."/>
            <person name="Jackson S.A."/>
            <person name="Wing R.A."/>
            <person name="Wang J."/>
            <person name="Chen M."/>
        </authorList>
    </citation>
    <scope>NUCLEOTIDE SEQUENCE [LARGE SCALE GENOMIC DNA]</scope>
    <source>
        <strain evidence="8">cv. IRGC 101232</strain>
    </source>
</reference>
<dbReference type="InterPro" id="IPR015300">
    <property type="entry name" value="DNA-bd_pseudobarrel_sf"/>
</dbReference>
<dbReference type="InterPro" id="IPR044837">
    <property type="entry name" value="REM16-like"/>
</dbReference>
<accession>J3LQV7</accession>
<proteinExistence type="predicted"/>
<dbReference type="GO" id="GO:0003677">
    <property type="term" value="F:DNA binding"/>
    <property type="evidence" value="ECO:0007669"/>
    <property type="project" value="UniProtKB-KW"/>
</dbReference>
<dbReference type="Proteomes" id="UP000006038">
    <property type="component" value="Chromosome 3"/>
</dbReference>
<evidence type="ECO:0000256" key="2">
    <source>
        <dbReference type="ARBA" id="ARBA00023015"/>
    </source>
</evidence>
<keyword evidence="5" id="KW-0539">Nucleus</keyword>
<evidence type="ECO:0000256" key="6">
    <source>
        <dbReference type="SAM" id="MobiDB-lite"/>
    </source>
</evidence>
<evidence type="ECO:0000256" key="3">
    <source>
        <dbReference type="ARBA" id="ARBA00023125"/>
    </source>
</evidence>
<keyword evidence="3" id="KW-0238">DNA-binding</keyword>
<dbReference type="Gene3D" id="2.40.330.10">
    <property type="entry name" value="DNA-binding pseudobarrel domain"/>
    <property type="match status" value="2"/>
</dbReference>
<dbReference type="InterPro" id="IPR003340">
    <property type="entry name" value="B3_DNA-bd"/>
</dbReference>
<evidence type="ECO:0000259" key="7">
    <source>
        <dbReference type="PROSITE" id="PS50863"/>
    </source>
</evidence>
<keyword evidence="9" id="KW-1185">Reference proteome</keyword>
<name>J3LQV7_ORYBR</name>
<dbReference type="SUPFAM" id="SSF101936">
    <property type="entry name" value="DNA-binding pseudobarrel domain"/>
    <property type="match status" value="2"/>
</dbReference>
<keyword evidence="2" id="KW-0805">Transcription regulation</keyword>
<feature type="domain" description="TF-B3" evidence="7">
    <location>
        <begin position="177"/>
        <end position="277"/>
    </location>
</feature>
<feature type="region of interest" description="Disordered" evidence="6">
    <location>
        <begin position="297"/>
        <end position="337"/>
    </location>
</feature>
<sequence length="466" mass="52609">MAGQGSKMKRSFDCCKRYVDHLNGKMKCFHIQMRANSGHSIIIPNKFLEQFGGKISTTIELKSPKGIVYVVKVLILDSDGCEKAFPRAGTRKTCRAPERNADPIDISGSTHDGTMESSESEECTESSSSEHESSHELDDPQTTLAPILSYGTSLSEAQEEEVAMLIRDIQPEIPVYVAVMKHSNVNSPHASLVIAKLYASTYFPNTSQTITLQRQGKNKKWRPRYYIRKDRPGHILYGRWINFVRDNHIKEGDICIFHAMKFTREEFGATVHLLRARKSHSFGEFCTNPKIVDSKYVGTRPKMTGSSVKEEPYDGQCNKGQGKRQGPQNFDDSRGSSKPYILSHRDSLTDEQVGKVEEVAHSIQPGVPVYVSIMKRSSVGTDGLYTLKLGKQFSTRHLPPQGDHQVLTLLMEGEGHAWRVRMCSRSGDAQTLTTGWREFVRDKHLHLPADEQREQAHHDRPRHSSR</sequence>
<dbReference type="PROSITE" id="PS50863">
    <property type="entry name" value="B3"/>
    <property type="match status" value="1"/>
</dbReference>
<evidence type="ECO:0000256" key="5">
    <source>
        <dbReference type="ARBA" id="ARBA00023242"/>
    </source>
</evidence>